<dbReference type="Pfam" id="PF13508">
    <property type="entry name" value="Acetyltransf_7"/>
    <property type="match status" value="1"/>
</dbReference>
<gene>
    <name evidence="2" type="ORF">AN481_16625</name>
</gene>
<proteinExistence type="predicted"/>
<dbReference type="InterPro" id="IPR016181">
    <property type="entry name" value="Acyl_CoA_acyltransferase"/>
</dbReference>
<dbReference type="SUPFAM" id="SSF55729">
    <property type="entry name" value="Acyl-CoA N-acyltransferases (Nat)"/>
    <property type="match status" value="1"/>
</dbReference>
<dbReference type="CDD" id="cd04301">
    <property type="entry name" value="NAT_SF"/>
    <property type="match status" value="1"/>
</dbReference>
<dbReference type="AlphaFoldDB" id="A0A1B7VM80"/>
<organism evidence="2 3">
    <name type="scientific">Aphanizomenon flos-aquae LD13</name>
    <dbReference type="NCBI Taxonomy" id="1710894"/>
    <lineage>
        <taxon>Bacteria</taxon>
        <taxon>Bacillati</taxon>
        <taxon>Cyanobacteriota</taxon>
        <taxon>Cyanophyceae</taxon>
        <taxon>Nostocales</taxon>
        <taxon>Aphanizomenonaceae</taxon>
        <taxon>Aphanizomenon</taxon>
    </lineage>
</organism>
<dbReference type="EMBL" id="LJOY01000071">
    <property type="protein sequence ID" value="OBQ21050.1"/>
    <property type="molecule type" value="Genomic_DNA"/>
</dbReference>
<protein>
    <recommendedName>
        <fullName evidence="1">N-acetyltransferase domain-containing protein</fullName>
    </recommendedName>
</protein>
<accession>A0A1B7VM80</accession>
<evidence type="ECO:0000313" key="2">
    <source>
        <dbReference type="EMBL" id="OBQ21050.1"/>
    </source>
</evidence>
<feature type="domain" description="N-acetyltransferase" evidence="1">
    <location>
        <begin position="62"/>
        <end position="144"/>
    </location>
</feature>
<evidence type="ECO:0000259" key="1">
    <source>
        <dbReference type="Pfam" id="PF13508"/>
    </source>
</evidence>
<name>A0A1B7VM80_APHFL</name>
<comment type="caution">
    <text evidence="2">The sequence shown here is derived from an EMBL/GenBank/DDBJ whole genome shotgun (WGS) entry which is preliminary data.</text>
</comment>
<sequence>MCKDTEINALDMSSQEENPQGEVSIDDTMDCVTFELEGENLIFKRIPNKYGQEGMTFGLFREDGTQLGESFCRVDRFNKRAWYLDTIYTLVEFERQGYGTPLLEYTCQALWQRKKTAIILERPGDSIAADGFNRKEWYERHGFESSPEPLTFMSRDYTENG</sequence>
<dbReference type="Proteomes" id="UP000092382">
    <property type="component" value="Unassembled WGS sequence"/>
</dbReference>
<dbReference type="PATRIC" id="fig|1710894.3.peg.1921"/>
<dbReference type="Gene3D" id="3.40.630.30">
    <property type="match status" value="1"/>
</dbReference>
<evidence type="ECO:0000313" key="3">
    <source>
        <dbReference type="Proteomes" id="UP000092382"/>
    </source>
</evidence>
<reference evidence="2 3" key="1">
    <citation type="submission" date="2015-09" db="EMBL/GenBank/DDBJ databases">
        <title>Whole genome shotgun sequence assembly of Aphanizomenon flos-aquae UKL13.</title>
        <authorList>
            <person name="Driscoll C."/>
        </authorList>
    </citation>
    <scope>NUCLEOTIDE SEQUENCE [LARGE SCALE GENOMIC DNA]</scope>
    <source>
        <strain evidence="2">MDT13</strain>
    </source>
</reference>
<dbReference type="GO" id="GO:0016747">
    <property type="term" value="F:acyltransferase activity, transferring groups other than amino-acyl groups"/>
    <property type="evidence" value="ECO:0007669"/>
    <property type="project" value="InterPro"/>
</dbReference>
<dbReference type="InterPro" id="IPR000182">
    <property type="entry name" value="GNAT_dom"/>
</dbReference>